<comment type="caution">
    <text evidence="2">The sequence shown here is derived from an EMBL/GenBank/DDBJ whole genome shotgun (WGS) entry which is preliminary data.</text>
</comment>
<sequence length="64" mass="6821">MPNDQQRKLILIPVFILAPLIALLVIVNLTATGVAKISLMVVLIAALMVCVGFIAAGIARSRHE</sequence>
<dbReference type="EMBL" id="BHZD01000001">
    <property type="protein sequence ID" value="GCD44722.1"/>
    <property type="molecule type" value="Genomic_DNA"/>
</dbReference>
<feature type="transmembrane region" description="Helical" evidence="1">
    <location>
        <begin position="37"/>
        <end position="59"/>
    </location>
</feature>
<proteinExistence type="predicted"/>
<accession>A0A401W603</accession>
<dbReference type="Proteomes" id="UP000286746">
    <property type="component" value="Unassembled WGS sequence"/>
</dbReference>
<name>A0A401W603_STREY</name>
<keyword evidence="1" id="KW-0812">Transmembrane</keyword>
<reference evidence="2 3" key="1">
    <citation type="submission" date="2018-11" db="EMBL/GenBank/DDBJ databases">
        <title>Whole genome sequence of Streptomyces paromomycinus NBRC 15454(T).</title>
        <authorList>
            <person name="Komaki H."/>
            <person name="Tamura T."/>
        </authorList>
    </citation>
    <scope>NUCLEOTIDE SEQUENCE [LARGE SCALE GENOMIC DNA]</scope>
    <source>
        <strain evidence="2 3">NBRC 15454</strain>
    </source>
</reference>
<evidence type="ECO:0000256" key="1">
    <source>
        <dbReference type="SAM" id="Phobius"/>
    </source>
</evidence>
<keyword evidence="3" id="KW-1185">Reference proteome</keyword>
<gene>
    <name evidence="2" type="ORF">GKJPGBOP_04432</name>
</gene>
<evidence type="ECO:0000313" key="3">
    <source>
        <dbReference type="Proteomes" id="UP000286746"/>
    </source>
</evidence>
<keyword evidence="1" id="KW-0472">Membrane</keyword>
<feature type="transmembrane region" description="Helical" evidence="1">
    <location>
        <begin position="9"/>
        <end position="31"/>
    </location>
</feature>
<protein>
    <submittedName>
        <fullName evidence="2">Uncharacterized protein</fullName>
    </submittedName>
</protein>
<organism evidence="2 3">
    <name type="scientific">Streptomyces paromomycinus</name>
    <name type="common">Streptomyces rimosus subsp. paromomycinus</name>
    <dbReference type="NCBI Taxonomy" id="92743"/>
    <lineage>
        <taxon>Bacteria</taxon>
        <taxon>Bacillati</taxon>
        <taxon>Actinomycetota</taxon>
        <taxon>Actinomycetes</taxon>
        <taxon>Kitasatosporales</taxon>
        <taxon>Streptomycetaceae</taxon>
        <taxon>Streptomyces</taxon>
    </lineage>
</organism>
<dbReference type="AlphaFoldDB" id="A0A401W603"/>
<evidence type="ECO:0000313" key="2">
    <source>
        <dbReference type="EMBL" id="GCD44722.1"/>
    </source>
</evidence>
<keyword evidence="1" id="KW-1133">Transmembrane helix</keyword>